<dbReference type="UniPathway" id="UPA00071"/>
<dbReference type="Proteomes" id="UP000444960">
    <property type="component" value="Unassembled WGS sequence"/>
</dbReference>
<dbReference type="InterPro" id="IPR002835">
    <property type="entry name" value="CofC"/>
</dbReference>
<accession>A0A7I9VDZ7</accession>
<keyword evidence="3 5" id="KW-0547">Nucleotide-binding</keyword>
<dbReference type="InterPro" id="IPR029044">
    <property type="entry name" value="Nucleotide-diphossugar_trans"/>
</dbReference>
<feature type="binding site" evidence="5">
    <location>
        <position position="170"/>
    </location>
    <ligand>
        <name>phosphoenolpyruvate</name>
        <dbReference type="ChEBI" id="CHEBI:58702"/>
    </ligand>
</feature>
<dbReference type="PANTHER" id="PTHR40392">
    <property type="entry name" value="2-PHOSPHO-L-LACTATE GUANYLYLTRANSFERASE"/>
    <property type="match status" value="1"/>
</dbReference>
<dbReference type="EC" id="2.7.7.105" evidence="5"/>
<dbReference type="Pfam" id="PF01983">
    <property type="entry name" value="CofC"/>
    <property type="match status" value="1"/>
</dbReference>
<evidence type="ECO:0000256" key="5">
    <source>
        <dbReference type="HAMAP-Rule" id="MF_02114"/>
    </source>
</evidence>
<evidence type="ECO:0000256" key="1">
    <source>
        <dbReference type="ARBA" id="ARBA00022679"/>
    </source>
</evidence>
<dbReference type="OrthoDB" id="9151145at2"/>
<keyword evidence="7" id="KW-1185">Reference proteome</keyword>
<feature type="binding site" evidence="5">
    <location>
        <position position="167"/>
    </location>
    <ligand>
        <name>phosphoenolpyruvate</name>
        <dbReference type="ChEBI" id="CHEBI:58702"/>
    </ligand>
</feature>
<dbReference type="SUPFAM" id="SSF53448">
    <property type="entry name" value="Nucleotide-diphospho-sugar transferases"/>
    <property type="match status" value="1"/>
</dbReference>
<evidence type="ECO:0000256" key="4">
    <source>
        <dbReference type="ARBA" id="ARBA00023134"/>
    </source>
</evidence>
<keyword evidence="1 5" id="KW-0808">Transferase</keyword>
<dbReference type="PANTHER" id="PTHR40392:SF1">
    <property type="entry name" value="2-PHOSPHO-L-LACTATE GUANYLYLTRANSFERASE"/>
    <property type="match status" value="1"/>
</dbReference>
<proteinExistence type="inferred from homology"/>
<feature type="binding site" evidence="5">
    <location>
        <position position="153"/>
    </location>
    <ligand>
        <name>phosphoenolpyruvate</name>
        <dbReference type="ChEBI" id="CHEBI:58702"/>
    </ligand>
</feature>
<sequence length="220" mass="22405">MVDMRVPSTLDDAAVVLAVKALDDAKSRLRPLPRAHDDRPTLVAAMLADTLDAVTAIGPRRVVVVSPDARVHEIAAGAGATAVDEPVDAPAGWTPLNAALARGAAATDASVIVYLQADLPALGPDSLRAALDAAASLDDAPAAFVADRDGSGTAMLVAVRGFAPLFGGGSARAHRAAGAVELDPDRLRWPDLRTDIDTPADLAAARSLGLGPRTRHALGG</sequence>
<evidence type="ECO:0000256" key="3">
    <source>
        <dbReference type="ARBA" id="ARBA00022741"/>
    </source>
</evidence>
<dbReference type="Gene3D" id="3.90.550.10">
    <property type="entry name" value="Spore Coat Polysaccharide Biosynthesis Protein SpsA, Chain A"/>
    <property type="match status" value="1"/>
</dbReference>
<evidence type="ECO:0000256" key="2">
    <source>
        <dbReference type="ARBA" id="ARBA00022695"/>
    </source>
</evidence>
<comment type="function">
    <text evidence="5">Guanylyltransferase that catalyzes the activation of phosphoenolpyruvate (PEP) as enolpyruvoyl-2-diphospho-5'-guanosine, via the condensation of PEP with GTP. It is involved in the biosynthesis of coenzyme F420, a hydride carrier cofactor.</text>
</comment>
<gene>
    <name evidence="6" type="primary">cofC</name>
    <name evidence="5" type="synonym">fbiD</name>
    <name evidence="6" type="ORF">nbrc107696_40250</name>
</gene>
<keyword evidence="4 5" id="KW-0342">GTP-binding</keyword>
<name>A0A7I9VDZ7_9ACTN</name>
<comment type="similarity">
    <text evidence="5">Belongs to the CofC family.</text>
</comment>
<dbReference type="GO" id="GO:0005525">
    <property type="term" value="F:GTP binding"/>
    <property type="evidence" value="ECO:0007669"/>
    <property type="project" value="UniProtKB-KW"/>
</dbReference>
<dbReference type="AlphaFoldDB" id="A0A7I9VDZ7"/>
<dbReference type="EMBL" id="BJOV01000005">
    <property type="protein sequence ID" value="GEE03579.1"/>
    <property type="molecule type" value="Genomic_DNA"/>
</dbReference>
<organism evidence="6 7">
    <name type="scientific">Gordonia spumicola</name>
    <dbReference type="NCBI Taxonomy" id="589161"/>
    <lineage>
        <taxon>Bacteria</taxon>
        <taxon>Bacillati</taxon>
        <taxon>Actinomycetota</taxon>
        <taxon>Actinomycetes</taxon>
        <taxon>Mycobacteriales</taxon>
        <taxon>Gordoniaceae</taxon>
        <taxon>Gordonia</taxon>
    </lineage>
</organism>
<evidence type="ECO:0000313" key="6">
    <source>
        <dbReference type="EMBL" id="GEE03579.1"/>
    </source>
</evidence>
<comment type="catalytic activity">
    <reaction evidence="5">
        <text>phosphoenolpyruvate + GTP + H(+) = enolpyruvoyl-2-diphospho-5'-guanosine + diphosphate</text>
        <dbReference type="Rhea" id="RHEA:30519"/>
        <dbReference type="ChEBI" id="CHEBI:15378"/>
        <dbReference type="ChEBI" id="CHEBI:33019"/>
        <dbReference type="ChEBI" id="CHEBI:37565"/>
        <dbReference type="ChEBI" id="CHEBI:58702"/>
        <dbReference type="ChEBI" id="CHEBI:143701"/>
        <dbReference type="EC" id="2.7.7.105"/>
    </reaction>
</comment>
<keyword evidence="2 5" id="KW-0548">Nucleotidyltransferase</keyword>
<reference evidence="7" key="1">
    <citation type="submission" date="2019-06" db="EMBL/GenBank/DDBJ databases">
        <title>Gordonia isolated from sludge of a wastewater treatment plant.</title>
        <authorList>
            <person name="Tamura T."/>
            <person name="Aoyama K."/>
            <person name="Kang Y."/>
            <person name="Saito S."/>
            <person name="Akiyama N."/>
            <person name="Yazawa K."/>
            <person name="Gonoi T."/>
            <person name="Mikami Y."/>
        </authorList>
    </citation>
    <scope>NUCLEOTIDE SEQUENCE [LARGE SCALE GENOMIC DNA]</scope>
    <source>
        <strain evidence="7">NBRC 107696</strain>
    </source>
</reference>
<comment type="pathway">
    <text evidence="5">Cofactor biosynthesis; coenzyme F420 biosynthesis.</text>
</comment>
<dbReference type="NCBIfam" id="TIGR03552">
    <property type="entry name" value="F420_cofC"/>
    <property type="match status" value="1"/>
</dbReference>
<evidence type="ECO:0000313" key="7">
    <source>
        <dbReference type="Proteomes" id="UP000444960"/>
    </source>
</evidence>
<dbReference type="HAMAP" id="MF_02114">
    <property type="entry name" value="CofC"/>
    <property type="match status" value="1"/>
</dbReference>
<dbReference type="GO" id="GO:0052645">
    <property type="term" value="P:F420-0 metabolic process"/>
    <property type="evidence" value="ECO:0007669"/>
    <property type="project" value="UniProtKB-UniRule"/>
</dbReference>
<comment type="caution">
    <text evidence="6">The sequence shown here is derived from an EMBL/GenBank/DDBJ whole genome shotgun (WGS) entry which is preliminary data.</text>
</comment>
<dbReference type="GO" id="GO:0043814">
    <property type="term" value="F:phospholactate guanylyltransferase activity"/>
    <property type="evidence" value="ECO:0007669"/>
    <property type="project" value="InterPro"/>
</dbReference>
<protein>
    <recommendedName>
        <fullName evidence="5">Phosphoenolpyruvate guanylyltransferase</fullName>
        <shortName evidence="5">PEP guanylyltransferase</shortName>
        <ecNumber evidence="5">2.7.7.105</ecNumber>
    </recommendedName>
</protein>